<feature type="compositionally biased region" description="Basic residues" evidence="1">
    <location>
        <begin position="270"/>
        <end position="280"/>
    </location>
</feature>
<feature type="compositionally biased region" description="Basic residues" evidence="1">
    <location>
        <begin position="354"/>
        <end position="364"/>
    </location>
</feature>
<dbReference type="PANTHER" id="PTHR36021">
    <property type="entry name" value="COREPRESSOR"/>
    <property type="match status" value="1"/>
</dbReference>
<evidence type="ECO:0000256" key="1">
    <source>
        <dbReference type="SAM" id="MobiDB-lite"/>
    </source>
</evidence>
<dbReference type="Proteomes" id="UP000655225">
    <property type="component" value="Unassembled WGS sequence"/>
</dbReference>
<feature type="compositionally biased region" description="Basic and acidic residues" evidence="1">
    <location>
        <begin position="294"/>
        <end position="325"/>
    </location>
</feature>
<sequence length="433" mass="48876">MSGRGSVGGGAAKTCESTFSSSYKEAPRWLVLVLVHQQKLISRRWRVSGDWAGIIGLQAIREGGNLQALAEYDASPGLTPHYVSVTSRGSWDASPLPAIEFESREEYLDQEDLDPMWEKCTSEEVPEMGNNDDVESVSYPEVDQCWSGRHIESVWDPGDVNTPVKESAVGGDILQSGKGSNYAPRSPMPYCSVEAASEDCTLIAFPSKLLMEDEVKKGELEADKDKMMREYRAQLDAERASKLALGRNHSSSKSNHKRDRKEKDKDFKKRSSKKRKHSRRRSSESTSSSSSRNLQEDEVKKGELEADKDKMMREYRAQLDAERASKLALGRNHSSSKSNHKRDRKEKDKDFKKRSSKKRKHSRRRSSESTSSSSSSESSSSDDEERKIRRSKSKLKRKKKERKHRSRTKHSSSDSEEGDGPLPLSRFFGSVKS</sequence>
<dbReference type="AlphaFoldDB" id="A0A834Z7I9"/>
<accession>A0A834Z7I9</accession>
<proteinExistence type="predicted"/>
<protein>
    <submittedName>
        <fullName evidence="2">Uncharacterized protein</fullName>
    </submittedName>
</protein>
<evidence type="ECO:0000313" key="2">
    <source>
        <dbReference type="EMBL" id="KAF8402404.1"/>
    </source>
</evidence>
<dbReference type="EMBL" id="JABCRI010000008">
    <property type="protein sequence ID" value="KAF8402404.1"/>
    <property type="molecule type" value="Genomic_DNA"/>
</dbReference>
<feature type="region of interest" description="Disordered" evidence="1">
    <location>
        <begin position="239"/>
        <end position="433"/>
    </location>
</feature>
<name>A0A834Z7I9_TETSI</name>
<organism evidence="2 3">
    <name type="scientific">Tetracentron sinense</name>
    <name type="common">Spur-leaf</name>
    <dbReference type="NCBI Taxonomy" id="13715"/>
    <lineage>
        <taxon>Eukaryota</taxon>
        <taxon>Viridiplantae</taxon>
        <taxon>Streptophyta</taxon>
        <taxon>Embryophyta</taxon>
        <taxon>Tracheophyta</taxon>
        <taxon>Spermatophyta</taxon>
        <taxon>Magnoliopsida</taxon>
        <taxon>Trochodendrales</taxon>
        <taxon>Trochodendraceae</taxon>
        <taxon>Tetracentron</taxon>
    </lineage>
</organism>
<reference evidence="2 3" key="1">
    <citation type="submission" date="2020-04" db="EMBL/GenBank/DDBJ databases">
        <title>Plant Genome Project.</title>
        <authorList>
            <person name="Zhang R.-G."/>
        </authorList>
    </citation>
    <scope>NUCLEOTIDE SEQUENCE [LARGE SCALE GENOMIC DNA]</scope>
    <source>
        <strain evidence="2">YNK0</strain>
        <tissue evidence="2">Leaf</tissue>
    </source>
</reference>
<dbReference type="OrthoDB" id="514689at2759"/>
<dbReference type="PANTHER" id="PTHR36021:SF1">
    <property type="entry name" value="COREPRESSOR"/>
    <property type="match status" value="1"/>
</dbReference>
<feature type="compositionally biased region" description="Basic residues" evidence="1">
    <location>
        <begin position="388"/>
        <end position="410"/>
    </location>
</feature>
<comment type="caution">
    <text evidence="2">The sequence shown here is derived from an EMBL/GenBank/DDBJ whole genome shotgun (WGS) entry which is preliminary data.</text>
</comment>
<evidence type="ECO:0000313" key="3">
    <source>
        <dbReference type="Proteomes" id="UP000655225"/>
    </source>
</evidence>
<keyword evidence="3" id="KW-1185">Reference proteome</keyword>
<gene>
    <name evidence="2" type="ORF">HHK36_013359</name>
</gene>
<feature type="compositionally biased region" description="Low complexity" evidence="1">
    <location>
        <begin position="368"/>
        <end position="379"/>
    </location>
</feature>